<dbReference type="Gene3D" id="1.20.58.1290">
    <property type="entry name" value="CarD-like, C-terminal domain"/>
    <property type="match status" value="1"/>
</dbReference>
<reference evidence="2" key="1">
    <citation type="submission" date="2021-10" db="EMBL/GenBank/DDBJ databases">
        <title>Anaerobic single-cell dispensing facilitates the cultivation of human gut bacteria.</title>
        <authorList>
            <person name="Afrizal A."/>
        </authorList>
    </citation>
    <scope>NUCLEOTIDE SEQUENCE</scope>
    <source>
        <strain evidence="2">CLA-AA-H215</strain>
    </source>
</reference>
<dbReference type="SMART" id="SM01058">
    <property type="entry name" value="CarD_TRCF"/>
    <property type="match status" value="1"/>
</dbReference>
<evidence type="ECO:0000313" key="3">
    <source>
        <dbReference type="Proteomes" id="UP001198182"/>
    </source>
</evidence>
<dbReference type="RefSeq" id="WP_308454615.1">
    <property type="nucleotide sequence ID" value="NZ_JAJEQR010000054.1"/>
</dbReference>
<feature type="domain" description="CarD-like/TRCF RNAP-interacting" evidence="1">
    <location>
        <begin position="1"/>
        <end position="113"/>
    </location>
</feature>
<dbReference type="PANTHER" id="PTHR38447">
    <property type="entry name" value="TRANSCRIPTION FACTOR YDEB-RELATED"/>
    <property type="match status" value="1"/>
</dbReference>
<accession>A0AAE3JFH4</accession>
<keyword evidence="3" id="KW-1185">Reference proteome</keyword>
<dbReference type="Gene3D" id="2.40.10.170">
    <property type="match status" value="1"/>
</dbReference>
<sequence>MFQIGDYVVKPATGVCRVENILHLDLSKADKNRLYYLLIPSDHAGEKIYVPVDSSAIKIRKAMTKEEAEALIRKIPQIEETWIRNDKEREQQYKTVIRSGEPESLIGMIKSLYLRKKRRLESGKKNTTIDEHYYRQAENQLYAELGIALGKNQEDVFGLIAEACRA</sequence>
<dbReference type="InterPro" id="IPR052531">
    <property type="entry name" value="CarD-like_regulator"/>
</dbReference>
<gene>
    <name evidence="2" type="ORF">LKD81_14445</name>
</gene>
<dbReference type="PANTHER" id="PTHR38447:SF1">
    <property type="entry name" value="RNA POLYMERASE-BINDING TRANSCRIPTION FACTOR CARD"/>
    <property type="match status" value="1"/>
</dbReference>
<organism evidence="2 3">
    <name type="scientific">Hominifimenecus microfluidus</name>
    <dbReference type="NCBI Taxonomy" id="2885348"/>
    <lineage>
        <taxon>Bacteria</taxon>
        <taxon>Bacillati</taxon>
        <taxon>Bacillota</taxon>
        <taxon>Clostridia</taxon>
        <taxon>Lachnospirales</taxon>
        <taxon>Lachnospiraceae</taxon>
        <taxon>Hominifimenecus</taxon>
    </lineage>
</organism>
<dbReference type="GO" id="GO:0009303">
    <property type="term" value="P:rRNA transcription"/>
    <property type="evidence" value="ECO:0007669"/>
    <property type="project" value="TreeGrafter"/>
</dbReference>
<dbReference type="AlphaFoldDB" id="A0AAE3JFH4"/>
<protein>
    <submittedName>
        <fullName evidence="2">CarD family transcriptional regulator</fullName>
    </submittedName>
</protein>
<dbReference type="EMBL" id="JAJEQR010000054">
    <property type="protein sequence ID" value="MCC2232179.1"/>
    <property type="molecule type" value="Genomic_DNA"/>
</dbReference>
<proteinExistence type="predicted"/>
<dbReference type="InterPro" id="IPR036101">
    <property type="entry name" value="CarD-like/TRCF_RID_sf"/>
</dbReference>
<evidence type="ECO:0000313" key="2">
    <source>
        <dbReference type="EMBL" id="MCC2232179.1"/>
    </source>
</evidence>
<dbReference type="InterPro" id="IPR042215">
    <property type="entry name" value="CarD-like_C"/>
</dbReference>
<dbReference type="Pfam" id="PF02559">
    <property type="entry name" value="CarD_TRCF_RID"/>
    <property type="match status" value="1"/>
</dbReference>
<dbReference type="Proteomes" id="UP001198182">
    <property type="component" value="Unassembled WGS sequence"/>
</dbReference>
<dbReference type="InterPro" id="IPR003711">
    <property type="entry name" value="CarD-like/TRCF_RID"/>
</dbReference>
<evidence type="ECO:0000259" key="1">
    <source>
        <dbReference type="SMART" id="SM01058"/>
    </source>
</evidence>
<comment type="caution">
    <text evidence="2">The sequence shown here is derived from an EMBL/GenBank/DDBJ whole genome shotgun (WGS) entry which is preliminary data.</text>
</comment>
<dbReference type="SUPFAM" id="SSF141259">
    <property type="entry name" value="CarD-like"/>
    <property type="match status" value="1"/>
</dbReference>
<name>A0AAE3JFH4_9FIRM</name>